<proteinExistence type="predicted"/>
<comment type="caution">
    <text evidence="1">The sequence shown here is derived from an EMBL/GenBank/DDBJ whole genome shotgun (WGS) entry which is preliminary data.</text>
</comment>
<dbReference type="InterPro" id="IPR025680">
    <property type="entry name" value="DddI"/>
</dbReference>
<gene>
    <name evidence="1" type="ORF">Adu01nite_63300</name>
</gene>
<sequence>MATVVWGDEPEERAVVSAEDVREVLVEVDRLAAEHPLIVDVTVDSGDTLGVALGGDVSVLLFGVASKKPPYFVSRGRAPRRGDGVVGFGYFGSRTEFLESQVIPLRDALDAACLFVADGERPGNVGWTEV</sequence>
<evidence type="ECO:0000313" key="2">
    <source>
        <dbReference type="Proteomes" id="UP000637628"/>
    </source>
</evidence>
<dbReference type="Proteomes" id="UP000637628">
    <property type="component" value="Unassembled WGS sequence"/>
</dbReference>
<evidence type="ECO:0000313" key="1">
    <source>
        <dbReference type="EMBL" id="GIE04980.1"/>
    </source>
</evidence>
<organism evidence="1 2">
    <name type="scientific">Paractinoplanes durhamensis</name>
    <dbReference type="NCBI Taxonomy" id="113563"/>
    <lineage>
        <taxon>Bacteria</taxon>
        <taxon>Bacillati</taxon>
        <taxon>Actinomycetota</taxon>
        <taxon>Actinomycetes</taxon>
        <taxon>Micromonosporales</taxon>
        <taxon>Micromonosporaceae</taxon>
        <taxon>Paractinoplanes</taxon>
    </lineage>
</organism>
<dbReference type="RefSeq" id="WP_203732225.1">
    <property type="nucleotide sequence ID" value="NZ_BAAATX010000012.1"/>
</dbReference>
<accession>A0ABQ3Z563</accession>
<keyword evidence="2" id="KW-1185">Reference proteome</keyword>
<dbReference type="EMBL" id="BOML01000051">
    <property type="protein sequence ID" value="GIE04980.1"/>
    <property type="molecule type" value="Genomic_DNA"/>
</dbReference>
<protein>
    <recommendedName>
        <fullName evidence="3">Immunity protein Imm1</fullName>
    </recommendedName>
</protein>
<evidence type="ECO:0008006" key="3">
    <source>
        <dbReference type="Google" id="ProtNLM"/>
    </source>
</evidence>
<dbReference type="Pfam" id="PF14430">
    <property type="entry name" value="Imm1"/>
    <property type="match status" value="1"/>
</dbReference>
<reference evidence="1 2" key="1">
    <citation type="submission" date="2021-01" db="EMBL/GenBank/DDBJ databases">
        <title>Whole genome shotgun sequence of Actinoplanes durhamensis NBRC 14914.</title>
        <authorList>
            <person name="Komaki H."/>
            <person name="Tamura T."/>
        </authorList>
    </citation>
    <scope>NUCLEOTIDE SEQUENCE [LARGE SCALE GENOMIC DNA]</scope>
    <source>
        <strain evidence="1 2">NBRC 14914</strain>
    </source>
</reference>
<name>A0ABQ3Z563_9ACTN</name>